<protein>
    <submittedName>
        <fullName evidence="12">Energy transducer TonB</fullName>
    </submittedName>
</protein>
<keyword evidence="5" id="KW-0997">Cell inner membrane</keyword>
<evidence type="ECO:0000313" key="12">
    <source>
        <dbReference type="EMBL" id="MFC3713005.1"/>
    </source>
</evidence>
<dbReference type="PROSITE" id="PS52015">
    <property type="entry name" value="TONB_CTD"/>
    <property type="match status" value="1"/>
</dbReference>
<evidence type="ECO:0000313" key="13">
    <source>
        <dbReference type="Proteomes" id="UP001595615"/>
    </source>
</evidence>
<dbReference type="Pfam" id="PF03544">
    <property type="entry name" value="TonB_C"/>
    <property type="match status" value="1"/>
</dbReference>
<reference evidence="13" key="1">
    <citation type="journal article" date="2019" name="Int. J. Syst. Evol. Microbiol.">
        <title>The Global Catalogue of Microorganisms (GCM) 10K type strain sequencing project: providing services to taxonomists for standard genome sequencing and annotation.</title>
        <authorList>
            <consortium name="The Broad Institute Genomics Platform"/>
            <consortium name="The Broad Institute Genome Sequencing Center for Infectious Disease"/>
            <person name="Wu L."/>
            <person name="Ma J."/>
        </authorList>
    </citation>
    <scope>NUCLEOTIDE SEQUENCE [LARGE SCALE GENOMIC DNA]</scope>
    <source>
        <strain evidence="13">KCTC 42644</strain>
    </source>
</reference>
<dbReference type="InterPro" id="IPR006260">
    <property type="entry name" value="TonB/TolA_C"/>
</dbReference>
<evidence type="ECO:0000256" key="2">
    <source>
        <dbReference type="ARBA" id="ARBA00006555"/>
    </source>
</evidence>
<dbReference type="RefSeq" id="WP_380860991.1">
    <property type="nucleotide sequence ID" value="NZ_JBHRXV010000009.1"/>
</dbReference>
<dbReference type="Gene3D" id="3.30.1150.10">
    <property type="match status" value="1"/>
</dbReference>
<gene>
    <name evidence="12" type="ORF">ACFOMD_10505</name>
</gene>
<dbReference type="SUPFAM" id="SSF74653">
    <property type="entry name" value="TolA/TonB C-terminal domain"/>
    <property type="match status" value="1"/>
</dbReference>
<evidence type="ECO:0000256" key="1">
    <source>
        <dbReference type="ARBA" id="ARBA00004383"/>
    </source>
</evidence>
<keyword evidence="4" id="KW-1003">Cell membrane</keyword>
<evidence type="ECO:0000256" key="10">
    <source>
        <dbReference type="SAM" id="MobiDB-lite"/>
    </source>
</evidence>
<evidence type="ECO:0000256" key="8">
    <source>
        <dbReference type="ARBA" id="ARBA00022989"/>
    </source>
</evidence>
<dbReference type="InterPro" id="IPR037682">
    <property type="entry name" value="TonB_C"/>
</dbReference>
<dbReference type="InterPro" id="IPR051045">
    <property type="entry name" value="TonB-dependent_transducer"/>
</dbReference>
<evidence type="ECO:0000256" key="7">
    <source>
        <dbReference type="ARBA" id="ARBA00022927"/>
    </source>
</evidence>
<keyword evidence="6" id="KW-0812">Transmembrane</keyword>
<keyword evidence="8" id="KW-1133">Transmembrane helix</keyword>
<feature type="region of interest" description="Disordered" evidence="10">
    <location>
        <begin position="84"/>
        <end position="109"/>
    </location>
</feature>
<dbReference type="EMBL" id="JBHRXV010000009">
    <property type="protein sequence ID" value="MFC3713005.1"/>
    <property type="molecule type" value="Genomic_DNA"/>
</dbReference>
<keyword evidence="7" id="KW-0653">Protein transport</keyword>
<keyword evidence="13" id="KW-1185">Reference proteome</keyword>
<accession>A0ABV7XA42</accession>
<evidence type="ECO:0000256" key="9">
    <source>
        <dbReference type="ARBA" id="ARBA00023136"/>
    </source>
</evidence>
<organism evidence="12 13">
    <name type="scientific">Sphingoaurantiacus capsulatus</name>
    <dbReference type="NCBI Taxonomy" id="1771310"/>
    <lineage>
        <taxon>Bacteria</taxon>
        <taxon>Pseudomonadati</taxon>
        <taxon>Pseudomonadota</taxon>
        <taxon>Alphaproteobacteria</taxon>
        <taxon>Sphingomonadales</taxon>
        <taxon>Sphingosinicellaceae</taxon>
        <taxon>Sphingoaurantiacus</taxon>
    </lineage>
</organism>
<keyword evidence="3" id="KW-0813">Transport</keyword>
<comment type="caution">
    <text evidence="12">The sequence shown here is derived from an EMBL/GenBank/DDBJ whole genome shotgun (WGS) entry which is preliminary data.</text>
</comment>
<sequence>MQLNLPVLSTVIAAHIALLLLLIAQRAAPMLQELQMPLVVDLLPVAAEEPPAPVEPDLPPPPLIYVPPPVVIVAVPPSPFVVAESPPPPELPSVSPPPRPAPPAPATIATGDLSATTLSATAPRYPLESRRRREQGTVMLSLLLGEDGRVAEIEIARTSGHRRLDEVALAAVRRWRWLPTVRNGRPVQVRGVVEIPFILTG</sequence>
<feature type="domain" description="TonB C-terminal" evidence="11">
    <location>
        <begin position="110"/>
        <end position="201"/>
    </location>
</feature>
<proteinExistence type="inferred from homology"/>
<evidence type="ECO:0000256" key="5">
    <source>
        <dbReference type="ARBA" id="ARBA00022519"/>
    </source>
</evidence>
<comment type="similarity">
    <text evidence="2">Belongs to the TonB family.</text>
</comment>
<keyword evidence="9" id="KW-0472">Membrane</keyword>
<feature type="compositionally biased region" description="Pro residues" evidence="10">
    <location>
        <begin position="85"/>
        <end position="105"/>
    </location>
</feature>
<name>A0ABV7XA42_9SPHN</name>
<evidence type="ECO:0000256" key="4">
    <source>
        <dbReference type="ARBA" id="ARBA00022475"/>
    </source>
</evidence>
<evidence type="ECO:0000256" key="3">
    <source>
        <dbReference type="ARBA" id="ARBA00022448"/>
    </source>
</evidence>
<evidence type="ECO:0000256" key="6">
    <source>
        <dbReference type="ARBA" id="ARBA00022692"/>
    </source>
</evidence>
<dbReference type="PANTHER" id="PTHR33446:SF2">
    <property type="entry name" value="PROTEIN TONB"/>
    <property type="match status" value="1"/>
</dbReference>
<evidence type="ECO:0000259" key="11">
    <source>
        <dbReference type="PROSITE" id="PS52015"/>
    </source>
</evidence>
<dbReference type="Proteomes" id="UP001595615">
    <property type="component" value="Unassembled WGS sequence"/>
</dbReference>
<dbReference type="NCBIfam" id="TIGR01352">
    <property type="entry name" value="tonB_Cterm"/>
    <property type="match status" value="1"/>
</dbReference>
<comment type="subcellular location">
    <subcellularLocation>
        <location evidence="1">Cell inner membrane</location>
        <topology evidence="1">Single-pass membrane protein</topology>
        <orientation evidence="1">Periplasmic side</orientation>
    </subcellularLocation>
</comment>
<dbReference type="PANTHER" id="PTHR33446">
    <property type="entry name" value="PROTEIN TONB-RELATED"/>
    <property type="match status" value="1"/>
</dbReference>